<protein>
    <submittedName>
        <fullName evidence="2">DUF4890 domain-containing protein</fullName>
    </submittedName>
</protein>
<feature type="signal peptide" evidence="1">
    <location>
        <begin position="1"/>
        <end position="19"/>
    </location>
</feature>
<comment type="caution">
    <text evidence="2">The sequence shown here is derived from an EMBL/GenBank/DDBJ whole genome shotgun (WGS) entry which is preliminary data.</text>
</comment>
<proteinExistence type="predicted"/>
<keyword evidence="1" id="KW-0732">Signal</keyword>
<evidence type="ECO:0000313" key="3">
    <source>
        <dbReference type="Proteomes" id="UP000479293"/>
    </source>
</evidence>
<sequence>MRKLMIMLGLLVLGTASYAQQRGGGNATPEVRAERQTKMMTEKLGLSEDQQKQVYTLQLARVNKMQELRESQNRDGMRTANEEFQKNLAAILTPDQAKKYEEMEAEMRAQRGGGGQRGPR</sequence>
<evidence type="ECO:0000256" key="1">
    <source>
        <dbReference type="SAM" id="SignalP"/>
    </source>
</evidence>
<dbReference type="InterPro" id="IPR032612">
    <property type="entry name" value="DUF4890"/>
</dbReference>
<dbReference type="Pfam" id="PF16231">
    <property type="entry name" value="DUF4890"/>
    <property type="match status" value="1"/>
</dbReference>
<dbReference type="Proteomes" id="UP000479293">
    <property type="component" value="Unassembled WGS sequence"/>
</dbReference>
<dbReference type="RefSeq" id="WP_152756862.1">
    <property type="nucleotide sequence ID" value="NZ_WHLY01000002.1"/>
</dbReference>
<accession>A0A7C9B881</accession>
<reference evidence="2 3" key="1">
    <citation type="submission" date="2019-10" db="EMBL/GenBank/DDBJ databases">
        <title>Draft Genome Sequence of Cytophagaceae sp. SJW1-29.</title>
        <authorList>
            <person name="Choi A."/>
        </authorList>
    </citation>
    <scope>NUCLEOTIDE SEQUENCE [LARGE SCALE GENOMIC DNA]</scope>
    <source>
        <strain evidence="2 3">SJW1-29</strain>
    </source>
</reference>
<name>A0A7C9B881_9BACT</name>
<dbReference type="EMBL" id="WHLY01000002">
    <property type="protein sequence ID" value="MPR32422.1"/>
    <property type="molecule type" value="Genomic_DNA"/>
</dbReference>
<evidence type="ECO:0000313" key="2">
    <source>
        <dbReference type="EMBL" id="MPR32422.1"/>
    </source>
</evidence>
<gene>
    <name evidence="2" type="ORF">GBK04_03435</name>
</gene>
<keyword evidence="3" id="KW-1185">Reference proteome</keyword>
<dbReference type="AlphaFoldDB" id="A0A7C9B881"/>
<feature type="chain" id="PRO_5028889903" evidence="1">
    <location>
        <begin position="20"/>
        <end position="120"/>
    </location>
</feature>
<organism evidence="2 3">
    <name type="scientific">Salmonirosea aquatica</name>
    <dbReference type="NCBI Taxonomy" id="2654236"/>
    <lineage>
        <taxon>Bacteria</taxon>
        <taxon>Pseudomonadati</taxon>
        <taxon>Bacteroidota</taxon>
        <taxon>Cytophagia</taxon>
        <taxon>Cytophagales</taxon>
        <taxon>Spirosomataceae</taxon>
        <taxon>Salmonirosea</taxon>
    </lineage>
</organism>